<organism evidence="1">
    <name type="scientific">Oryza nivara</name>
    <name type="common">Indian wild rice</name>
    <name type="synonym">Oryza sativa f. spontanea</name>
    <dbReference type="NCBI Taxonomy" id="4536"/>
    <lineage>
        <taxon>Eukaryota</taxon>
        <taxon>Viridiplantae</taxon>
        <taxon>Streptophyta</taxon>
        <taxon>Embryophyta</taxon>
        <taxon>Tracheophyta</taxon>
        <taxon>Spermatophyta</taxon>
        <taxon>Magnoliopsida</taxon>
        <taxon>Liliopsida</taxon>
        <taxon>Poales</taxon>
        <taxon>Poaceae</taxon>
        <taxon>BOP clade</taxon>
        <taxon>Oryzoideae</taxon>
        <taxon>Oryzeae</taxon>
        <taxon>Oryzinae</taxon>
        <taxon>Oryza</taxon>
    </lineage>
</organism>
<keyword evidence="2" id="KW-1185">Reference proteome</keyword>
<protein>
    <submittedName>
        <fullName evidence="1">Uncharacterized protein</fullName>
    </submittedName>
</protein>
<accession>A0A0E0GLZ3</accession>
<evidence type="ECO:0000313" key="2">
    <source>
        <dbReference type="Proteomes" id="UP000006591"/>
    </source>
</evidence>
<dbReference type="AlphaFoldDB" id="A0A0E0GLZ3"/>
<reference evidence="1" key="2">
    <citation type="submission" date="2018-04" db="EMBL/GenBank/DDBJ databases">
        <title>OnivRS2 (Oryza nivara Reference Sequence Version 2).</title>
        <authorList>
            <person name="Zhang J."/>
            <person name="Kudrna D."/>
            <person name="Lee S."/>
            <person name="Talag J."/>
            <person name="Rajasekar S."/>
            <person name="Welchert J."/>
            <person name="Hsing Y.-I."/>
            <person name="Wing R.A."/>
        </authorList>
    </citation>
    <scope>NUCLEOTIDE SEQUENCE [LARGE SCALE GENOMIC DNA]</scope>
    <source>
        <strain evidence="1">SL10</strain>
    </source>
</reference>
<evidence type="ECO:0000313" key="1">
    <source>
        <dbReference type="EnsemblPlants" id="ONIVA03G17290.1"/>
    </source>
</evidence>
<dbReference type="OMA" id="DECWTTC"/>
<dbReference type="STRING" id="4536.A0A0E0GLZ3"/>
<reference evidence="1" key="1">
    <citation type="submission" date="2015-04" db="UniProtKB">
        <authorList>
            <consortium name="EnsemblPlants"/>
        </authorList>
    </citation>
    <scope>IDENTIFICATION</scope>
    <source>
        <strain evidence="1">SL10</strain>
    </source>
</reference>
<dbReference type="Proteomes" id="UP000006591">
    <property type="component" value="Chromosome 3"/>
</dbReference>
<sequence length="164" mass="18322">MANWRSNGVPFGLTHHANHSTTAQCMTALPTRCLPRRATCQPAPPAGAHWAIPLRRDRQTRPWSSLHDDEELIRFTTYKQDTRMAPYVFRVTLTILLLRIVSSPNRSSAKFPPNVAGKTCIANFDECWTTCPCLTLQWPALSLQLCEASALPSEAESSRLKTSS</sequence>
<dbReference type="HOGENOM" id="CLU_1752590_0_0_1"/>
<dbReference type="EnsemblPlants" id="ONIVA03G17290.1">
    <property type="protein sequence ID" value="ONIVA03G17290.1"/>
    <property type="gene ID" value="ONIVA03G17290"/>
</dbReference>
<name>A0A0E0GLZ3_ORYNI</name>
<proteinExistence type="predicted"/>
<dbReference type="Gramene" id="ONIVA03G17290.1">
    <property type="protein sequence ID" value="ONIVA03G17290.1"/>
    <property type="gene ID" value="ONIVA03G17290"/>
</dbReference>